<dbReference type="Proteomes" id="UP000337909">
    <property type="component" value="Unassembled WGS sequence"/>
</dbReference>
<name>A0A5E7BRU6_PSEFL</name>
<protein>
    <submittedName>
        <fullName evidence="1">Uncharacterized protein</fullName>
    </submittedName>
</protein>
<proteinExistence type="predicted"/>
<organism evidence="1 2">
    <name type="scientific">Pseudomonas fluorescens</name>
    <dbReference type="NCBI Taxonomy" id="294"/>
    <lineage>
        <taxon>Bacteria</taxon>
        <taxon>Pseudomonadati</taxon>
        <taxon>Pseudomonadota</taxon>
        <taxon>Gammaproteobacteria</taxon>
        <taxon>Pseudomonadales</taxon>
        <taxon>Pseudomonadaceae</taxon>
        <taxon>Pseudomonas</taxon>
    </lineage>
</organism>
<evidence type="ECO:0000313" key="1">
    <source>
        <dbReference type="EMBL" id="VVN92407.1"/>
    </source>
</evidence>
<dbReference type="EMBL" id="CABVHQ010000015">
    <property type="protein sequence ID" value="VVN92407.1"/>
    <property type="molecule type" value="Genomic_DNA"/>
</dbReference>
<gene>
    <name evidence="1" type="ORF">PS691_01971</name>
</gene>
<accession>A0A5E7BRU6</accession>
<reference evidence="1 2" key="1">
    <citation type="submission" date="2019-09" db="EMBL/GenBank/DDBJ databases">
        <authorList>
            <person name="Chandra G."/>
            <person name="Truman W A."/>
        </authorList>
    </citation>
    <scope>NUCLEOTIDE SEQUENCE [LARGE SCALE GENOMIC DNA]</scope>
    <source>
        <strain evidence="1">PS691</strain>
    </source>
</reference>
<evidence type="ECO:0000313" key="2">
    <source>
        <dbReference type="Proteomes" id="UP000337909"/>
    </source>
</evidence>
<sequence length="109" mass="11792">MLHSATIACRSTSLQTHLVSQDPQAVVNLSGKGSLFHRNSSGQVLLHIGKETALEEHCVLVSCLLSLIGIARSDSIDNLIVVTTKAYCRACGAYNVIEMQVRKPLPFSQ</sequence>
<dbReference type="AlphaFoldDB" id="A0A5E7BRU6"/>